<sequence length="587" mass="62302">MSVEAGVKALCNEPCLSESGEPADTASDFGAFAAWMKSHARTGGKLKLTGDLVVEGNWMFTGWYSDPLPICEIDAGDHTIYVGEGQSLTLNPYVSVSGLGGGNGIFHVEKGGRLELFSIAVNAADGYAVYQEEGSVFTYGSMHMPGTPDFSWEGGIHFAEKPVVSSQGTIKAPENIPVVVVQKGEQPDYGLLPTIDPVTWNYQGKEEKRDIPVLWDTKTQEEALACGERCVLTGSHGSEVVTFEAPVCIVAFQQEGCPVFLNGWVSRSLRGKILNVNLNFNLHDPDSGYRLEYSYDGREWEEIADADIHQDLTHVNFFWEPDMELETLYFSLTEQTEAGTKYSDIAVLDKSSSLLKGDALGGRGGETLPGDPDDATLPPAGTIEPSPDPTAPPGPAVTGPSPEIQAPVTPPASSVPPVSAVPPASPAPPVSAVPPVSPAPPVSAVPPVSSTPDASAEPNPTAAPEQPDADASPSIRKKKGEGKVGAAAWPSDKEEPEGTDDGGAVLDAADETTLRSAEPEDKRSPEESAQTSEKPDQHEGGREDETSGTVKRAVQVAAGSIAVLAILWGIPAFIRKRWRKLFHKRSS</sequence>
<reference evidence="3" key="1">
    <citation type="submission" date="2021-06" db="EMBL/GenBank/DDBJ databases">
        <title>Description of novel taxa of the family Lachnospiraceae.</title>
        <authorList>
            <person name="Chaplin A.V."/>
            <person name="Sokolova S.R."/>
            <person name="Pikina A.P."/>
            <person name="Korzhanova M."/>
            <person name="Belova V."/>
            <person name="Korostin D."/>
            <person name="Efimov B.A."/>
        </authorList>
    </citation>
    <scope>NUCLEOTIDE SEQUENCE</scope>
    <source>
        <strain evidence="3">ASD5720</strain>
    </source>
</reference>
<dbReference type="EMBL" id="JAHQCW010000020">
    <property type="protein sequence ID" value="MBU9737418.1"/>
    <property type="molecule type" value="Genomic_DNA"/>
</dbReference>
<feature type="compositionally biased region" description="Low complexity" evidence="1">
    <location>
        <begin position="445"/>
        <end position="456"/>
    </location>
</feature>
<dbReference type="Proteomes" id="UP000712157">
    <property type="component" value="Unassembled WGS sequence"/>
</dbReference>
<protein>
    <submittedName>
        <fullName evidence="3">Uncharacterized protein</fullName>
    </submittedName>
</protein>
<organism evidence="3 4">
    <name type="scientific">Diplocloster agilis</name>
    <dbReference type="NCBI Taxonomy" id="2850323"/>
    <lineage>
        <taxon>Bacteria</taxon>
        <taxon>Bacillati</taxon>
        <taxon>Bacillota</taxon>
        <taxon>Clostridia</taxon>
        <taxon>Lachnospirales</taxon>
        <taxon>Lachnospiraceae</taxon>
        <taxon>Diplocloster</taxon>
    </lineage>
</organism>
<feature type="compositionally biased region" description="Basic and acidic residues" evidence="1">
    <location>
        <begin position="533"/>
        <end position="545"/>
    </location>
</feature>
<keyword evidence="4" id="KW-1185">Reference proteome</keyword>
<evidence type="ECO:0000313" key="4">
    <source>
        <dbReference type="Proteomes" id="UP000712157"/>
    </source>
</evidence>
<dbReference type="AlphaFoldDB" id="A0A949NH09"/>
<accession>A0A949NH09</accession>
<comment type="caution">
    <text evidence="3">The sequence shown here is derived from an EMBL/GenBank/DDBJ whole genome shotgun (WGS) entry which is preliminary data.</text>
</comment>
<proteinExistence type="predicted"/>
<keyword evidence="2" id="KW-0812">Transmembrane</keyword>
<evidence type="ECO:0000313" key="3">
    <source>
        <dbReference type="EMBL" id="MBU9737418.1"/>
    </source>
</evidence>
<feature type="compositionally biased region" description="Basic and acidic residues" evidence="1">
    <location>
        <begin position="517"/>
        <end position="526"/>
    </location>
</feature>
<feature type="compositionally biased region" description="Pro residues" evidence="1">
    <location>
        <begin position="408"/>
        <end position="444"/>
    </location>
</feature>
<keyword evidence="2" id="KW-0472">Membrane</keyword>
<gene>
    <name evidence="3" type="ORF">KTH89_12780</name>
</gene>
<feature type="region of interest" description="Disordered" evidence="1">
    <location>
        <begin position="358"/>
        <end position="551"/>
    </location>
</feature>
<keyword evidence="2" id="KW-1133">Transmembrane helix</keyword>
<feature type="compositionally biased region" description="Pro residues" evidence="1">
    <location>
        <begin position="386"/>
        <end position="395"/>
    </location>
</feature>
<name>A0A949NH09_9FIRM</name>
<evidence type="ECO:0000256" key="2">
    <source>
        <dbReference type="SAM" id="Phobius"/>
    </source>
</evidence>
<feature type="transmembrane region" description="Helical" evidence="2">
    <location>
        <begin position="553"/>
        <end position="574"/>
    </location>
</feature>
<evidence type="ECO:0000256" key="1">
    <source>
        <dbReference type="SAM" id="MobiDB-lite"/>
    </source>
</evidence>